<dbReference type="HOGENOM" id="CLU_1208055_0_0_4"/>
<protein>
    <submittedName>
        <fullName evidence="1">Uncharacterized protein</fullName>
    </submittedName>
</protein>
<organism evidence="1 2">
    <name type="scientific">Chromobacterium violaceum (strain ATCC 12472 / DSM 30191 / JCM 1249 / CCUG 213 / NBRC 12614 / NCIMB 9131 / NCTC 9757 / MK)</name>
    <dbReference type="NCBI Taxonomy" id="243365"/>
    <lineage>
        <taxon>Bacteria</taxon>
        <taxon>Pseudomonadati</taxon>
        <taxon>Pseudomonadota</taxon>
        <taxon>Betaproteobacteria</taxon>
        <taxon>Neisseriales</taxon>
        <taxon>Chromobacteriaceae</taxon>
        <taxon>Chromobacterium</taxon>
    </lineage>
</organism>
<name>Q7NXA4_CHRVO</name>
<accession>Q7NXA4</accession>
<sequence>MPDLVVVLAFPGQDAQVGDERAVRRHRRDVEAGEQLVGLGRQRMAVVLPRRRPEAVGEAVQHRVAGRMQHHAEEIQRTQRMLQPVVHHLAHQEGDVAVLAAEFLVQPGLDAQHAAGAPAYLAAEAVHRAIADQAAVLVPVQQQAAVLGRRGHHQVDEGGKVGAGEDGVVDLEQLPRQLFPFMIGQTGGLHADGLGDAGHFIPLCALQQRNGGMVGIGGSDRYCPLSLCI</sequence>
<evidence type="ECO:0000313" key="1">
    <source>
        <dbReference type="EMBL" id="AAQ59398.1"/>
    </source>
</evidence>
<dbReference type="AlphaFoldDB" id="Q7NXA4"/>
<proteinExistence type="predicted"/>
<reference evidence="1 2" key="1">
    <citation type="journal article" date="2003" name="Proc. Natl. Acad. Sci. U.S.A.">
        <title>The complete genome sequence of Chromobacterium violaceum reveals remarkable and exploitable bacterial adaptability.</title>
        <authorList>
            <person name="Vasconcelos A.T.R."/>
            <person name="de Almeida D.F."/>
            <person name="Almeida F.C."/>
            <person name="de Almeida L.G.P."/>
            <person name="de Almeida R."/>
            <person name="Goncalves J.A.A."/>
            <person name="Andrade E.M."/>
            <person name="Antonio R.V."/>
            <person name="Araripe J."/>
            <person name="de Araujo M.F.F."/>
            <person name="Filho S.A."/>
            <person name="Azevedo V."/>
            <person name="Batista A.J."/>
            <person name="Bataus L.A.M."/>
            <person name="Batista J.S."/>
            <person name="Belo A."/>
            <person name="vander Berg C."/>
            <person name="Blamey J."/>
            <person name="Bogo M."/>
            <person name="Bonato S."/>
            <person name="Bordignon J."/>
            <person name="Brito C.A."/>
            <person name="Brocchi M."/>
            <person name="Burity H.A."/>
            <person name="Camargo A.A."/>
            <person name="Cardoso D.D.P."/>
            <person name="Carneiro N.P."/>
            <person name="Carraro D.M."/>
            <person name="Carvalho C.M.B."/>
            <person name="Cascardo J.C.M."/>
            <person name="Cavada B.S."/>
            <person name="Chueire L.M.O."/>
            <person name="Pasa T.B.C."/>
            <person name="Duran N."/>
            <person name="Fagundes N."/>
            <person name="Falcao C.L."/>
            <person name="Fantinatti F."/>
            <person name="Farias I.P."/>
            <person name="Felipe M.S.S."/>
            <person name="Ferrari L.P."/>
            <person name="Ferro J.A."/>
            <person name="Ferro M.I.T."/>
            <person name="Franco G.R."/>
            <person name="Freitas N.S.A."/>
            <person name="Furlan L.R."/>
            <person name="Gazzinelli R.T."/>
            <person name="Gomes E.A."/>
            <person name="Goncalves P.R."/>
            <person name="Grangeiro T.B."/>
            <person name="Grattapaglia D."/>
            <person name="Grisard E.C."/>
            <person name="Guimaraes C.T."/>
            <person name="Hanna E.S."/>
            <person name="Hungria M."/>
            <person name="Jardim S.N."/>
            <person name="Laurino J."/>
            <person name="Leoi L.C.T."/>
            <person name="Fassarella L."/>
            <person name="Lima A."/>
            <person name="Loureiro M.F."/>
            <person name="Lyra M.C.P."/>
            <person name="Macedo M."/>
            <person name="Madeira H.M.F."/>
            <person name="Manfio G.P."/>
            <person name="Maranhao A.Q."/>
            <person name="Martins W.S."/>
            <person name="di Mauro S.M.Z."/>
            <person name="de Medeiros S.R.B."/>
            <person name="Meissner R.D.V."/>
            <person name="Menck C.F.M."/>
            <person name="Moreira M.A.M."/>
            <person name="Nascimento F.F."/>
            <person name="Nicolas M.F."/>
            <person name="Oliveira J.G."/>
            <person name="Oliveira S.C."/>
            <person name="Paixao R.F.C."/>
            <person name="Parente J.A."/>
            <person name="Pedrosa F.O."/>
            <person name="Pena S.J.D."/>
            <person name="Perreira J.O."/>
            <person name="Perreira M."/>
            <person name="Pinto L.S.R.C."/>
            <person name="Pinto L.S."/>
            <person name="Porto J.I.R."/>
            <person name="Potrich D.P."/>
            <person name="Neto C.E.R."/>
            <person name="Reis A.M.M."/>
            <person name="Rigo L.U."/>
            <person name="Rondinelli E."/>
            <person name="dos Santos E.B.P."/>
            <person name="Santos F.R."/>
            <person name="Schneider M.P.C."/>
            <person name="Seuanez H.N."/>
            <person name="Silva A.M.R."/>
            <person name="da Silva A.L.C."/>
            <person name="Silva D.W."/>
            <person name="Silva R."/>
            <person name="Simoes I.C."/>
            <person name="Simon D."/>
            <person name="Soares C.M.A."/>
            <person name="Soares R.B.A."/>
            <person name="Souza E.M."/>
            <person name="Souza K.R.L."/>
            <person name="Souza R.C."/>
            <person name="Steffens M.B.R."/>
            <person name="Steindel M."/>
            <person name="Teixeira S.R."/>
            <person name="Urmenyi T."/>
            <person name="Vettore A."/>
            <person name="Wassem R."/>
            <person name="Zaha A."/>
            <person name="Simpson A.J.G."/>
        </authorList>
    </citation>
    <scope>NUCLEOTIDE SEQUENCE [LARGE SCALE GENOMIC DNA]</scope>
    <source>
        <strain evidence="2">ATCC 12472 / DSM 30191 / JCM 1249 / NBRC 12614 / NCIMB 9131 / NCTC 9757</strain>
    </source>
</reference>
<dbReference type="KEGG" id="cvi:CV_1723"/>
<evidence type="ECO:0000313" key="2">
    <source>
        <dbReference type="Proteomes" id="UP000001424"/>
    </source>
</evidence>
<gene>
    <name evidence="1" type="ordered locus">CV_1723</name>
</gene>
<dbReference type="Proteomes" id="UP000001424">
    <property type="component" value="Chromosome"/>
</dbReference>
<dbReference type="EMBL" id="AE016825">
    <property type="protein sequence ID" value="AAQ59398.1"/>
    <property type="molecule type" value="Genomic_DNA"/>
</dbReference>
<keyword evidence="2" id="KW-1185">Reference proteome</keyword>